<reference evidence="2 3" key="1">
    <citation type="submission" date="2019-04" db="EMBL/GenBank/DDBJ databases">
        <authorList>
            <person name="Van Vliet M D."/>
        </authorList>
    </citation>
    <scope>NUCLEOTIDE SEQUENCE [LARGE SCALE GENOMIC DNA]</scope>
    <source>
        <strain evidence="2 3">F1</strain>
    </source>
</reference>
<evidence type="ECO:0000259" key="1">
    <source>
        <dbReference type="Pfam" id="PF04230"/>
    </source>
</evidence>
<dbReference type="EMBL" id="CAAHFG010000002">
    <property type="protein sequence ID" value="VGO15595.1"/>
    <property type="molecule type" value="Genomic_DNA"/>
</dbReference>
<sequence length="369" mass="40439">MKVCIIGGYGGESIGDRASLAGILAFLSELHGELDVQLGSLEPFYSERTVREDQSLWEKLIPGRIKVDLFNSTVLGELKASIAGAELLLLGGGMLADWRGMHMLSFAFRFARKRRVRSGLLGCGLGRLSGAAYRQAAMDVLSNVDFAVFRDSRSEEAARALSPDSGAVYCSASDPATYCAVLFKAVCPLVEVGKMVSINLADGCPGLSAEMVEAIMDGNEGNKAVLVPMGYFPPTRDDRAFMNAIRYRLGRRELSVQNRPLSLEETMRLFASSSSFFGMNYHAVMLMSLLNGKGRILNASSGCASDIRDFLKIVDPSGFWGPERMFSLEQGKPDRSFFLRVINDEVFEPAYDRLEHGFESYRAVIAPSE</sequence>
<dbReference type="AlphaFoldDB" id="A0A6C2U6P0"/>
<name>A0A6C2U6P0_PONDE</name>
<dbReference type="Pfam" id="PF04230">
    <property type="entry name" value="PS_pyruv_trans"/>
    <property type="match status" value="1"/>
</dbReference>
<gene>
    <name evidence="2" type="ORF">PDESU_04180</name>
</gene>
<feature type="domain" description="Polysaccharide pyruvyl transferase" evidence="1">
    <location>
        <begin position="15"/>
        <end position="286"/>
    </location>
</feature>
<dbReference type="PANTHER" id="PTHR36836:SF1">
    <property type="entry name" value="COLANIC ACID BIOSYNTHESIS PROTEIN WCAK"/>
    <property type="match status" value="1"/>
</dbReference>
<dbReference type="InterPro" id="IPR007345">
    <property type="entry name" value="Polysacch_pyruvyl_Trfase"/>
</dbReference>
<dbReference type="RefSeq" id="WP_136081146.1">
    <property type="nucleotide sequence ID" value="NZ_CAAHFG010000002.1"/>
</dbReference>
<evidence type="ECO:0000313" key="3">
    <source>
        <dbReference type="Proteomes" id="UP000366872"/>
    </source>
</evidence>
<organism evidence="2 3">
    <name type="scientific">Pontiella desulfatans</name>
    <dbReference type="NCBI Taxonomy" id="2750659"/>
    <lineage>
        <taxon>Bacteria</taxon>
        <taxon>Pseudomonadati</taxon>
        <taxon>Kiritimatiellota</taxon>
        <taxon>Kiritimatiellia</taxon>
        <taxon>Kiritimatiellales</taxon>
        <taxon>Pontiellaceae</taxon>
        <taxon>Pontiella</taxon>
    </lineage>
</organism>
<keyword evidence="3" id="KW-1185">Reference proteome</keyword>
<dbReference type="PANTHER" id="PTHR36836">
    <property type="entry name" value="COLANIC ACID BIOSYNTHESIS PROTEIN WCAK"/>
    <property type="match status" value="1"/>
</dbReference>
<accession>A0A6C2U6P0</accession>
<proteinExistence type="predicted"/>
<protein>
    <recommendedName>
        <fullName evidence="1">Polysaccharide pyruvyl transferase domain-containing protein</fullName>
    </recommendedName>
</protein>
<evidence type="ECO:0000313" key="2">
    <source>
        <dbReference type="EMBL" id="VGO15595.1"/>
    </source>
</evidence>
<dbReference type="Proteomes" id="UP000366872">
    <property type="component" value="Unassembled WGS sequence"/>
</dbReference>